<comment type="subcellular location">
    <subcellularLocation>
        <location evidence="1">Membrane</location>
        <topology evidence="1">Multi-pass membrane protein</topology>
    </subcellularLocation>
</comment>
<evidence type="ECO:0000256" key="2">
    <source>
        <dbReference type="ARBA" id="ARBA00010992"/>
    </source>
</evidence>
<dbReference type="Pfam" id="PF00083">
    <property type="entry name" value="Sugar_tr"/>
    <property type="match status" value="1"/>
</dbReference>
<keyword evidence="12" id="KW-1185">Reference proteome</keyword>
<dbReference type="PANTHER" id="PTHR48022">
    <property type="entry name" value="PLASTIDIC GLUCOSE TRANSPORTER 4"/>
    <property type="match status" value="1"/>
</dbReference>
<feature type="transmembrane region" description="Helical" evidence="9">
    <location>
        <begin position="421"/>
        <end position="438"/>
    </location>
</feature>
<dbReference type="OrthoDB" id="6133115at2759"/>
<evidence type="ECO:0000256" key="4">
    <source>
        <dbReference type="ARBA" id="ARBA00022692"/>
    </source>
</evidence>
<evidence type="ECO:0000259" key="10">
    <source>
        <dbReference type="PROSITE" id="PS50850"/>
    </source>
</evidence>
<dbReference type="EMBL" id="NPIC01000013">
    <property type="protein sequence ID" value="RDL31153.1"/>
    <property type="molecule type" value="Genomic_DNA"/>
</dbReference>
<dbReference type="GO" id="GO:0016020">
    <property type="term" value="C:membrane"/>
    <property type="evidence" value="ECO:0007669"/>
    <property type="project" value="UniProtKB-SubCell"/>
</dbReference>
<reference evidence="11 12" key="1">
    <citation type="journal article" date="2018" name="IMA Fungus">
        <title>IMA Genome-F 9: Draft genome sequence of Annulohypoxylon stygium, Aspergillus mulundensis, Berkeleyomyces basicola (syn. Thielaviopsis basicola), Ceratocystis smalleyi, two Cercospora beticola strains, Coleophoma cylindrospora, Fusarium fracticaudum, Phialophora cf. hyalina, and Morchella septimelata.</title>
        <authorList>
            <person name="Wingfield B.D."/>
            <person name="Bills G.F."/>
            <person name="Dong Y."/>
            <person name="Huang W."/>
            <person name="Nel W.J."/>
            <person name="Swalarsk-Parry B.S."/>
            <person name="Vaghefi N."/>
            <person name="Wilken P.M."/>
            <person name="An Z."/>
            <person name="de Beer Z.W."/>
            <person name="De Vos L."/>
            <person name="Chen L."/>
            <person name="Duong T.A."/>
            <person name="Gao Y."/>
            <person name="Hammerbacher A."/>
            <person name="Kikkert J.R."/>
            <person name="Li Y."/>
            <person name="Li H."/>
            <person name="Li K."/>
            <person name="Li Q."/>
            <person name="Liu X."/>
            <person name="Ma X."/>
            <person name="Naidoo K."/>
            <person name="Pethybridge S.J."/>
            <person name="Sun J."/>
            <person name="Steenkamp E.T."/>
            <person name="van der Nest M.A."/>
            <person name="van Wyk S."/>
            <person name="Wingfield M.J."/>
            <person name="Xiong C."/>
            <person name="Yue Q."/>
            <person name="Zhang X."/>
        </authorList>
    </citation>
    <scope>NUCLEOTIDE SEQUENCE [LARGE SCALE GENOMIC DNA]</scope>
    <source>
        <strain evidence="11 12">BP 5553</strain>
    </source>
</reference>
<evidence type="ECO:0000256" key="8">
    <source>
        <dbReference type="SAM" id="MobiDB-lite"/>
    </source>
</evidence>
<feature type="transmembrane region" description="Helical" evidence="9">
    <location>
        <begin position="77"/>
        <end position="97"/>
    </location>
</feature>
<comment type="caution">
    <text evidence="11">The sequence shown here is derived from an EMBL/GenBank/DDBJ whole genome shotgun (WGS) entry which is preliminary data.</text>
</comment>
<gene>
    <name evidence="11" type="ORF">BP5553_09942</name>
</gene>
<proteinExistence type="inferred from homology"/>
<dbReference type="PROSITE" id="PS50850">
    <property type="entry name" value="MFS"/>
    <property type="match status" value="1"/>
</dbReference>
<dbReference type="InterPro" id="IPR050360">
    <property type="entry name" value="MFS_Sugar_Transporters"/>
</dbReference>
<dbReference type="GeneID" id="43602791"/>
<dbReference type="FunFam" id="1.20.1250.20:FF:000117">
    <property type="entry name" value="MFS hexose transporter"/>
    <property type="match status" value="1"/>
</dbReference>
<feature type="domain" description="Major facilitator superfamily (MFS) profile" evidence="10">
    <location>
        <begin position="36"/>
        <end position="473"/>
    </location>
</feature>
<dbReference type="AlphaFoldDB" id="A0A370TB42"/>
<keyword evidence="4 9" id="KW-0812">Transmembrane</keyword>
<feature type="transmembrane region" description="Helical" evidence="9">
    <location>
        <begin position="104"/>
        <end position="124"/>
    </location>
</feature>
<evidence type="ECO:0000313" key="12">
    <source>
        <dbReference type="Proteomes" id="UP000254866"/>
    </source>
</evidence>
<feature type="transmembrane region" description="Helical" evidence="9">
    <location>
        <begin position="450"/>
        <end position="469"/>
    </location>
</feature>
<organism evidence="11 12">
    <name type="scientific">Venustampulla echinocandica</name>
    <dbReference type="NCBI Taxonomy" id="2656787"/>
    <lineage>
        <taxon>Eukaryota</taxon>
        <taxon>Fungi</taxon>
        <taxon>Dikarya</taxon>
        <taxon>Ascomycota</taxon>
        <taxon>Pezizomycotina</taxon>
        <taxon>Leotiomycetes</taxon>
        <taxon>Helotiales</taxon>
        <taxon>Pleuroascaceae</taxon>
        <taxon>Venustampulla</taxon>
    </lineage>
</organism>
<feature type="region of interest" description="Disordered" evidence="8">
    <location>
        <begin position="515"/>
        <end position="539"/>
    </location>
</feature>
<evidence type="ECO:0000256" key="5">
    <source>
        <dbReference type="ARBA" id="ARBA00022989"/>
    </source>
</evidence>
<dbReference type="PANTHER" id="PTHR48022:SF64">
    <property type="entry name" value="MAJOR FACILITATOR SUPERFAMILY (MFS) PROFILE DOMAIN-CONTAINING PROTEIN"/>
    <property type="match status" value="1"/>
</dbReference>
<feature type="transmembrane region" description="Helical" evidence="9">
    <location>
        <begin position="351"/>
        <end position="374"/>
    </location>
</feature>
<dbReference type="GO" id="GO:0005351">
    <property type="term" value="F:carbohydrate:proton symporter activity"/>
    <property type="evidence" value="ECO:0007669"/>
    <property type="project" value="TreeGrafter"/>
</dbReference>
<feature type="transmembrane region" description="Helical" evidence="9">
    <location>
        <begin position="326"/>
        <end position="344"/>
    </location>
</feature>
<feature type="transmembrane region" description="Helical" evidence="9">
    <location>
        <begin position="130"/>
        <end position="151"/>
    </location>
</feature>
<evidence type="ECO:0000256" key="6">
    <source>
        <dbReference type="ARBA" id="ARBA00023136"/>
    </source>
</evidence>
<feature type="transmembrane region" description="Helical" evidence="9">
    <location>
        <begin position="386"/>
        <end position="409"/>
    </location>
</feature>
<dbReference type="SUPFAM" id="SSF103473">
    <property type="entry name" value="MFS general substrate transporter"/>
    <property type="match status" value="1"/>
</dbReference>
<protein>
    <submittedName>
        <fullName evidence="11">MFS general substrate transporter</fullName>
    </submittedName>
</protein>
<keyword evidence="3 7" id="KW-0813">Transport</keyword>
<evidence type="ECO:0000256" key="1">
    <source>
        <dbReference type="ARBA" id="ARBA00004141"/>
    </source>
</evidence>
<accession>A0A370TB42</accession>
<sequence length="539" mass="60149">MKKFYTASKSTFEVGGREFPRISWWKEPGMRGLYVALMFAVLTSATNGYDGSMMNGLQALPQWTESFNDPSAGTRGLLNAIMSVGSIVALPVTPYIADILGRRAGVVIGCLIMIVGVILQSIGYNIQMFIAARFLIGFGVAIAHGAAPLLITELVHPQHRAIFTTVYNSTWYFGSIVAAWLTYGTFQIQSSWAWRIPSMVQAAPSVIQLIAIWLVPESPRFLIAKGKSEKALKILANCHARGNVDDELVQIEFREIHETIKLEQEFESNGWPELFKTPGNRRRLIILVSLGFFSQWSGNGLVSYYMSDVLERAGVLDQKLRLEINGILNIINFVTALTMCFFIDKFGRRPLFLFATGGMLGSFCAWTVCAAQFVKTGVTSAGYAEIFFIFLYYVFYNSAWSGLLVGYAVEILPYRLRAKGLTVMFLAVDLALFFNTYVNPVALDHLDWKYYIVYDCWLFVELCVVYFFYIETSNTPLEEIVKYFDGETAVLGGDMATEKSRQFLVEDGTNTQKVVPGTEAHGVSPSPEIPSSHGEKTAI</sequence>
<keyword evidence="6 9" id="KW-0472">Membrane</keyword>
<dbReference type="InterPro" id="IPR003663">
    <property type="entry name" value="Sugar/inositol_transpt"/>
</dbReference>
<evidence type="ECO:0000256" key="3">
    <source>
        <dbReference type="ARBA" id="ARBA00022448"/>
    </source>
</evidence>
<evidence type="ECO:0000256" key="9">
    <source>
        <dbReference type="SAM" id="Phobius"/>
    </source>
</evidence>
<comment type="similarity">
    <text evidence="2 7">Belongs to the major facilitator superfamily. Sugar transporter (TC 2.A.1.1) family.</text>
</comment>
<dbReference type="Gene3D" id="1.20.1250.20">
    <property type="entry name" value="MFS general substrate transporter like domains"/>
    <property type="match status" value="1"/>
</dbReference>
<evidence type="ECO:0000256" key="7">
    <source>
        <dbReference type="RuleBase" id="RU003346"/>
    </source>
</evidence>
<dbReference type="InterPro" id="IPR036259">
    <property type="entry name" value="MFS_trans_sf"/>
</dbReference>
<dbReference type="InterPro" id="IPR020846">
    <property type="entry name" value="MFS_dom"/>
</dbReference>
<dbReference type="RefSeq" id="XP_031865402.1">
    <property type="nucleotide sequence ID" value="XM_032018565.1"/>
</dbReference>
<name>A0A370TB42_9HELO</name>
<keyword evidence="5 9" id="KW-1133">Transmembrane helix</keyword>
<evidence type="ECO:0000313" key="11">
    <source>
        <dbReference type="EMBL" id="RDL31153.1"/>
    </source>
</evidence>
<feature type="transmembrane region" description="Helical" evidence="9">
    <location>
        <begin position="284"/>
        <end position="306"/>
    </location>
</feature>
<dbReference type="NCBIfam" id="TIGR00879">
    <property type="entry name" value="SP"/>
    <property type="match status" value="1"/>
</dbReference>
<dbReference type="Proteomes" id="UP000254866">
    <property type="component" value="Unassembled WGS sequence"/>
</dbReference>
<dbReference type="InterPro" id="IPR005828">
    <property type="entry name" value="MFS_sugar_transport-like"/>
</dbReference>
<feature type="transmembrane region" description="Helical" evidence="9">
    <location>
        <begin position="163"/>
        <end position="186"/>
    </location>
</feature>